<feature type="transmembrane region" description="Helical" evidence="6">
    <location>
        <begin position="109"/>
        <end position="128"/>
    </location>
</feature>
<evidence type="ECO:0000259" key="7">
    <source>
        <dbReference type="Pfam" id="PF10035"/>
    </source>
</evidence>
<dbReference type="InterPro" id="IPR003740">
    <property type="entry name" value="YitT"/>
</dbReference>
<comment type="subcellular location">
    <subcellularLocation>
        <location evidence="1">Cell membrane</location>
        <topology evidence="1">Multi-pass membrane protein</topology>
    </subcellularLocation>
</comment>
<name>A0ABR5PU86_9LACO</name>
<sequence length="282" mass="31109">MKGAQNLNKENTIYRYLLLVIATELIAISVNFFYAPINIAVGGGTGIAILLEAVLKIPTAISVFVINVIMVILAWIFLGKVQVKRIIIGSFLLPVLMAITPSFKLTDNPLLAVIIAGCLYGVGVSLLYRINYSAGGTTVPPMILKKYFFINPTISLLVIDMSIIVMNVFVSGMEAFLMAAFSQVITTLVMQATEAGLDLKYQVEILSNEHQGEIKEFLLANYQGLTIYNFIGGYTQEKKEELLLVVDRQEYAQLIAQLHKIDPDAFIISSKVMKVHGGRWGI</sequence>
<feature type="domain" description="DUF2179" evidence="7">
    <location>
        <begin position="224"/>
        <end position="277"/>
    </location>
</feature>
<gene>
    <name evidence="8" type="ORF">FC38_GL000962</name>
</gene>
<feature type="transmembrane region" description="Helical" evidence="6">
    <location>
        <begin position="148"/>
        <end position="169"/>
    </location>
</feature>
<evidence type="ECO:0000256" key="4">
    <source>
        <dbReference type="ARBA" id="ARBA00022989"/>
    </source>
</evidence>
<dbReference type="EMBL" id="AYZO01000029">
    <property type="protein sequence ID" value="KRN10564.1"/>
    <property type="molecule type" value="Genomic_DNA"/>
</dbReference>
<feature type="transmembrane region" description="Helical" evidence="6">
    <location>
        <begin position="85"/>
        <end position="103"/>
    </location>
</feature>
<keyword evidence="9" id="KW-1185">Reference proteome</keyword>
<dbReference type="Proteomes" id="UP000051521">
    <property type="component" value="Unassembled WGS sequence"/>
</dbReference>
<reference evidence="8 9" key="1">
    <citation type="journal article" date="2015" name="Genome Announc.">
        <title>Expanding the biotechnology potential of lactobacilli through comparative genomics of 213 strains and associated genera.</title>
        <authorList>
            <person name="Sun Z."/>
            <person name="Harris H.M."/>
            <person name="McCann A."/>
            <person name="Guo C."/>
            <person name="Argimon S."/>
            <person name="Zhang W."/>
            <person name="Yang X."/>
            <person name="Jeffery I.B."/>
            <person name="Cooney J.C."/>
            <person name="Kagawa T.F."/>
            <person name="Liu W."/>
            <person name="Song Y."/>
            <person name="Salvetti E."/>
            <person name="Wrobel A."/>
            <person name="Rasinkangas P."/>
            <person name="Parkhill J."/>
            <person name="Rea M.C."/>
            <person name="O'Sullivan O."/>
            <person name="Ritari J."/>
            <person name="Douillard F.P."/>
            <person name="Paul Ross R."/>
            <person name="Yang R."/>
            <person name="Briner A.E."/>
            <person name="Felis G.E."/>
            <person name="de Vos W.M."/>
            <person name="Barrangou R."/>
            <person name="Klaenhammer T.R."/>
            <person name="Caufield P.W."/>
            <person name="Cui Y."/>
            <person name="Zhang H."/>
            <person name="O'Toole P.W."/>
        </authorList>
    </citation>
    <scope>NUCLEOTIDE SEQUENCE [LARGE SCALE GENOMIC DNA]</scope>
    <source>
        <strain evidence="8 9">DSM 23908</strain>
    </source>
</reference>
<dbReference type="InterPro" id="IPR051461">
    <property type="entry name" value="UPF0750_membrane"/>
</dbReference>
<feature type="transmembrane region" description="Helical" evidence="6">
    <location>
        <begin position="57"/>
        <end position="78"/>
    </location>
</feature>
<evidence type="ECO:0000256" key="3">
    <source>
        <dbReference type="ARBA" id="ARBA00022692"/>
    </source>
</evidence>
<evidence type="ECO:0000313" key="9">
    <source>
        <dbReference type="Proteomes" id="UP000051521"/>
    </source>
</evidence>
<dbReference type="Pfam" id="PF10035">
    <property type="entry name" value="DUF2179"/>
    <property type="match status" value="1"/>
</dbReference>
<evidence type="ECO:0000256" key="2">
    <source>
        <dbReference type="ARBA" id="ARBA00022475"/>
    </source>
</evidence>
<keyword evidence="3 6" id="KW-0812">Transmembrane</keyword>
<evidence type="ECO:0000256" key="6">
    <source>
        <dbReference type="SAM" id="Phobius"/>
    </source>
</evidence>
<dbReference type="PANTHER" id="PTHR33545:SF5">
    <property type="entry name" value="UPF0750 MEMBRANE PROTEIN YITT"/>
    <property type="match status" value="1"/>
</dbReference>
<evidence type="ECO:0000313" key="8">
    <source>
        <dbReference type="EMBL" id="KRN10564.1"/>
    </source>
</evidence>
<comment type="caution">
    <text evidence="8">The sequence shown here is derived from an EMBL/GenBank/DDBJ whole genome shotgun (WGS) entry which is preliminary data.</text>
</comment>
<proteinExistence type="predicted"/>
<keyword evidence="5 6" id="KW-0472">Membrane</keyword>
<accession>A0ABR5PU86</accession>
<organism evidence="8 9">
    <name type="scientific">Lactobacillus gigeriorum DSM 23908 = CRBIP 24.85</name>
    <dbReference type="NCBI Taxonomy" id="1423751"/>
    <lineage>
        <taxon>Bacteria</taxon>
        <taxon>Bacillati</taxon>
        <taxon>Bacillota</taxon>
        <taxon>Bacilli</taxon>
        <taxon>Lactobacillales</taxon>
        <taxon>Lactobacillaceae</taxon>
        <taxon>Lactobacillus</taxon>
    </lineage>
</organism>
<dbReference type="InterPro" id="IPR015867">
    <property type="entry name" value="N-reg_PII/ATP_PRibTrfase_C"/>
</dbReference>
<evidence type="ECO:0000256" key="5">
    <source>
        <dbReference type="ARBA" id="ARBA00023136"/>
    </source>
</evidence>
<dbReference type="Pfam" id="PF02588">
    <property type="entry name" value="YitT_membrane"/>
    <property type="match status" value="1"/>
</dbReference>
<evidence type="ECO:0000256" key="1">
    <source>
        <dbReference type="ARBA" id="ARBA00004651"/>
    </source>
</evidence>
<keyword evidence="2" id="KW-1003">Cell membrane</keyword>
<dbReference type="Gene3D" id="3.30.70.120">
    <property type="match status" value="1"/>
</dbReference>
<protein>
    <submittedName>
        <fullName evidence="8">Integral membrane protein</fullName>
    </submittedName>
</protein>
<dbReference type="CDD" id="cd16380">
    <property type="entry name" value="YitT_C"/>
    <property type="match status" value="1"/>
</dbReference>
<keyword evidence="4 6" id="KW-1133">Transmembrane helix</keyword>
<dbReference type="InterPro" id="IPR019264">
    <property type="entry name" value="DUF2179"/>
</dbReference>
<dbReference type="PIRSF" id="PIRSF006483">
    <property type="entry name" value="Membrane_protein_YitT"/>
    <property type="match status" value="1"/>
</dbReference>
<feature type="transmembrane region" description="Helical" evidence="6">
    <location>
        <begin position="12"/>
        <end position="37"/>
    </location>
</feature>
<dbReference type="PANTHER" id="PTHR33545">
    <property type="entry name" value="UPF0750 MEMBRANE PROTEIN YITT-RELATED"/>
    <property type="match status" value="1"/>
</dbReference>